<evidence type="ECO:0000256" key="17">
    <source>
        <dbReference type="PIRSR" id="PIRSR006337-3"/>
    </source>
</evidence>
<dbReference type="PANTHER" id="PTHR43651:SF11">
    <property type="entry name" value="MALTO-OLIGOSYLTREHALOSE TREHALOHYDROLASE"/>
    <property type="match status" value="1"/>
</dbReference>
<dbReference type="OrthoDB" id="9800174at2"/>
<comment type="similarity">
    <text evidence="3 14">Belongs to the glycosyl hydrolase 13 family.</text>
</comment>
<feature type="binding site" evidence="16">
    <location>
        <begin position="325"/>
        <end position="329"/>
    </location>
    <ligand>
        <name>substrate</name>
    </ligand>
</feature>
<protein>
    <recommendedName>
        <fullName evidence="5 13">Malto-oligosyltrehalose trehalohydrolase</fullName>
        <shortName evidence="14">MTHase</shortName>
        <ecNumber evidence="4 13">3.2.1.141</ecNumber>
    </recommendedName>
    <alternativeName>
        <fullName evidence="11 14">4-alpha-D-((1-&gt;4)-alpha-D-glucano)trehalose trehalohydrolase</fullName>
    </alternativeName>
    <alternativeName>
        <fullName evidence="10 14">Maltooligosyl trehalose trehalohydrolase</fullName>
    </alternativeName>
</protein>
<evidence type="ECO:0000313" key="20">
    <source>
        <dbReference type="Proteomes" id="UP000007013"/>
    </source>
</evidence>
<evidence type="ECO:0000256" key="11">
    <source>
        <dbReference type="ARBA" id="ARBA00033284"/>
    </source>
</evidence>
<dbReference type="CDD" id="cd11325">
    <property type="entry name" value="AmyAc_GTHase"/>
    <property type="match status" value="1"/>
</dbReference>
<evidence type="ECO:0000256" key="3">
    <source>
        <dbReference type="ARBA" id="ARBA00008061"/>
    </source>
</evidence>
<dbReference type="CDD" id="cd02853">
    <property type="entry name" value="E_set_MTHase_like_N"/>
    <property type="match status" value="1"/>
</dbReference>
<feature type="site" description="Transition state stabilizer" evidence="17">
    <location>
        <position position="396"/>
    </location>
</feature>
<feature type="domain" description="Glycosyl hydrolase family 13 catalytic" evidence="18">
    <location>
        <begin position="122"/>
        <end position="462"/>
    </location>
</feature>
<dbReference type="PANTHER" id="PTHR43651">
    <property type="entry name" value="1,4-ALPHA-GLUCAN-BRANCHING ENZYME"/>
    <property type="match status" value="1"/>
</dbReference>
<keyword evidence="20" id="KW-1185">Reference proteome</keyword>
<dbReference type="PIRSF" id="PIRSF006337">
    <property type="entry name" value="Trehalose_TreZ"/>
    <property type="match status" value="1"/>
</dbReference>
<dbReference type="InterPro" id="IPR014756">
    <property type="entry name" value="Ig_E-set"/>
</dbReference>
<dbReference type="SMART" id="SM00642">
    <property type="entry name" value="Aamy"/>
    <property type="match status" value="1"/>
</dbReference>
<evidence type="ECO:0000256" key="5">
    <source>
        <dbReference type="ARBA" id="ARBA00015938"/>
    </source>
</evidence>
<dbReference type="InterPro" id="IPR006047">
    <property type="entry name" value="GH13_cat_dom"/>
</dbReference>
<dbReference type="Pfam" id="PF00128">
    <property type="entry name" value="Alpha-amylase"/>
    <property type="match status" value="1"/>
</dbReference>
<dbReference type="AlphaFoldDB" id="B1ZYQ8"/>
<accession>B1ZYQ8</accession>
<reference evidence="19 20" key="1">
    <citation type="journal article" date="2011" name="J. Bacteriol.">
        <title>Genome sequence of the verrucomicrobium Opitutus terrae PB90-1, an abundant inhabitant of rice paddy soil ecosystems.</title>
        <authorList>
            <person name="van Passel M.W."/>
            <person name="Kant R."/>
            <person name="Palva A."/>
            <person name="Copeland A."/>
            <person name="Lucas S."/>
            <person name="Lapidus A."/>
            <person name="Glavina del Rio T."/>
            <person name="Pitluck S."/>
            <person name="Goltsman E."/>
            <person name="Clum A."/>
            <person name="Sun H."/>
            <person name="Schmutz J."/>
            <person name="Larimer F.W."/>
            <person name="Land M.L."/>
            <person name="Hauser L."/>
            <person name="Kyrpides N."/>
            <person name="Mikhailova N."/>
            <person name="Richardson P.P."/>
            <person name="Janssen P.H."/>
            <person name="de Vos W.M."/>
            <person name="Smidt H."/>
        </authorList>
    </citation>
    <scope>NUCLEOTIDE SEQUENCE [LARGE SCALE GENOMIC DNA]</scope>
    <source>
        <strain evidence="20">DSM 11246 / JCM 15787 / PB90-1</strain>
    </source>
</reference>
<evidence type="ECO:0000259" key="18">
    <source>
        <dbReference type="SMART" id="SM00642"/>
    </source>
</evidence>
<evidence type="ECO:0000256" key="14">
    <source>
        <dbReference type="PIRNR" id="PIRNR006337"/>
    </source>
</evidence>
<dbReference type="HOGENOM" id="CLU_020726_0_0_0"/>
<dbReference type="Gene3D" id="3.20.20.80">
    <property type="entry name" value="Glycosidases"/>
    <property type="match status" value="1"/>
</dbReference>
<dbReference type="UniPathway" id="UPA00299"/>
<keyword evidence="7 14" id="KW-0378">Hydrolase</keyword>
<feature type="binding site" evidence="16">
    <location>
        <begin position="395"/>
        <end position="400"/>
    </location>
    <ligand>
        <name>substrate</name>
    </ligand>
</feature>
<proteinExistence type="inferred from homology"/>
<evidence type="ECO:0000256" key="1">
    <source>
        <dbReference type="ARBA" id="ARBA00004496"/>
    </source>
</evidence>
<feature type="active site" description="Proton donor" evidence="15">
    <location>
        <position position="300"/>
    </location>
</feature>
<evidence type="ECO:0000256" key="10">
    <source>
        <dbReference type="ARBA" id="ARBA00032057"/>
    </source>
</evidence>
<dbReference type="GO" id="GO:0005737">
    <property type="term" value="C:cytoplasm"/>
    <property type="evidence" value="ECO:0007669"/>
    <property type="project" value="UniProtKB-SubCell"/>
</dbReference>
<evidence type="ECO:0000256" key="4">
    <source>
        <dbReference type="ARBA" id="ARBA00012268"/>
    </source>
</evidence>
<dbReference type="KEGG" id="ote:Oter_2011"/>
<dbReference type="CAZy" id="CBM48">
    <property type="family name" value="Carbohydrate-Binding Module Family 48"/>
</dbReference>
<dbReference type="InterPro" id="IPR013783">
    <property type="entry name" value="Ig-like_fold"/>
</dbReference>
<evidence type="ECO:0000256" key="8">
    <source>
        <dbReference type="ARBA" id="ARBA00023277"/>
    </source>
</evidence>
<gene>
    <name evidence="19" type="ordered locus">Oter_2011</name>
</gene>
<evidence type="ECO:0000256" key="9">
    <source>
        <dbReference type="ARBA" id="ARBA00023295"/>
    </source>
</evidence>
<dbReference type="NCBIfam" id="TIGR02402">
    <property type="entry name" value="trehalose_TreZ"/>
    <property type="match status" value="1"/>
</dbReference>
<evidence type="ECO:0000256" key="6">
    <source>
        <dbReference type="ARBA" id="ARBA00022490"/>
    </source>
</evidence>
<keyword evidence="9 14" id="KW-0326">Glycosidase</keyword>
<dbReference type="SUPFAM" id="SSF51445">
    <property type="entry name" value="(Trans)glycosidases"/>
    <property type="match status" value="1"/>
</dbReference>
<evidence type="ECO:0000256" key="16">
    <source>
        <dbReference type="PIRSR" id="PIRSR006337-2"/>
    </source>
</evidence>
<dbReference type="Proteomes" id="UP000007013">
    <property type="component" value="Chromosome"/>
</dbReference>
<dbReference type="GO" id="GO:0005992">
    <property type="term" value="P:trehalose biosynthetic process"/>
    <property type="evidence" value="ECO:0007669"/>
    <property type="project" value="UniProtKB-UniRule"/>
</dbReference>
<comment type="pathway">
    <text evidence="2 14">Glycan biosynthesis; trehalose biosynthesis.</text>
</comment>
<dbReference type="SUPFAM" id="SSF81296">
    <property type="entry name" value="E set domains"/>
    <property type="match status" value="1"/>
</dbReference>
<dbReference type="GO" id="GO:0033942">
    <property type="term" value="F:4-alpha-D-(1-&gt;4)-alpha-D-glucanotrehalose trehalohydrolase activity"/>
    <property type="evidence" value="ECO:0007669"/>
    <property type="project" value="UniProtKB-EC"/>
</dbReference>
<comment type="catalytic activity">
    <reaction evidence="12 14">
        <text>hydrolysis of (1-&gt;4)-alpha-D-glucosidic linkage in 4-alpha-D-[(1-&gt;4)-alpha-D-glucanosyl]n trehalose to yield trehalose and (1-&gt;4)-alpha-D-glucan.</text>
        <dbReference type="EC" id="3.2.1.141"/>
    </reaction>
</comment>
<dbReference type="STRING" id="452637.Oter_2011"/>
<dbReference type="eggNOG" id="COG0296">
    <property type="taxonomic scope" value="Bacteria"/>
</dbReference>
<dbReference type="Gene3D" id="1.10.10.760">
    <property type="entry name" value="E-set domains of sugar-utilizing enzymes"/>
    <property type="match status" value="1"/>
</dbReference>
<evidence type="ECO:0000256" key="7">
    <source>
        <dbReference type="ARBA" id="ARBA00022801"/>
    </source>
</evidence>
<evidence type="ECO:0000256" key="13">
    <source>
        <dbReference type="NCBIfam" id="TIGR02402"/>
    </source>
</evidence>
<evidence type="ECO:0000313" key="19">
    <source>
        <dbReference type="EMBL" id="ACB75294.1"/>
    </source>
</evidence>
<dbReference type="InterPro" id="IPR017853">
    <property type="entry name" value="GH"/>
</dbReference>
<feature type="active site" description="Nucleophile" evidence="15">
    <location>
        <position position="269"/>
    </location>
</feature>
<dbReference type="InterPro" id="IPR044901">
    <property type="entry name" value="Trehalose_TreZ_E-set_sf"/>
</dbReference>
<evidence type="ECO:0000256" key="2">
    <source>
        <dbReference type="ARBA" id="ARBA00005199"/>
    </source>
</evidence>
<dbReference type="Gene3D" id="2.60.40.10">
    <property type="entry name" value="Immunoglobulins"/>
    <property type="match status" value="1"/>
</dbReference>
<keyword evidence="8" id="KW-0119">Carbohydrate metabolism</keyword>
<comment type="subcellular location">
    <subcellularLocation>
        <location evidence="1 15">Cytoplasm</location>
    </subcellularLocation>
</comment>
<organism evidence="19 20">
    <name type="scientific">Opitutus terrae (strain DSM 11246 / JCM 15787 / PB90-1)</name>
    <dbReference type="NCBI Taxonomy" id="452637"/>
    <lineage>
        <taxon>Bacteria</taxon>
        <taxon>Pseudomonadati</taxon>
        <taxon>Verrucomicrobiota</taxon>
        <taxon>Opitutia</taxon>
        <taxon>Opitutales</taxon>
        <taxon>Opitutaceae</taxon>
        <taxon>Opitutus</taxon>
    </lineage>
</organism>
<dbReference type="CAZy" id="GH13">
    <property type="family name" value="Glycoside Hydrolase Family 13"/>
</dbReference>
<dbReference type="RefSeq" id="WP_012374831.1">
    <property type="nucleotide sequence ID" value="NC_010571.1"/>
</dbReference>
<dbReference type="InterPro" id="IPR012768">
    <property type="entry name" value="Trehalose_TreZ"/>
</dbReference>
<dbReference type="EMBL" id="CP001032">
    <property type="protein sequence ID" value="ACB75294.1"/>
    <property type="molecule type" value="Genomic_DNA"/>
</dbReference>
<name>B1ZYQ8_OPITP</name>
<evidence type="ECO:0000256" key="15">
    <source>
        <dbReference type="PIRSR" id="PIRSR006337-1"/>
    </source>
</evidence>
<dbReference type="EC" id="3.2.1.141" evidence="4 13"/>
<keyword evidence="6" id="KW-0963">Cytoplasm</keyword>
<sequence>METSIDVAIRPGAHVQPRGVRYCVWAPDHERLAVQVRRADGTVARLPLEPQPEGYHVGEDAIGAAGNRYIIELSDGTLRPDPASRFQPEGVHGWSECIDPHEYRWRCTGWRRPGWRGQSIYELHVGTFTREGTFQSAARRLEHIAALGVRAIELMPVADFPGSRNWGYDGVALYAPARCYGRPDDLRAFVDAAHEHGLAVILDVVYNHLGPDGNYLSQFGRAYFNPEHHTPWGQALNFDGPDNRPVRDYFLHNAVAWLDEFRFDGLRLDATHAIRDDSPRHLLAELADVAQERGAFLIAEDERNSCDILRRPDGAGAGLDAAWADDFHHQVRVALTGVQDAYFKNYAGSPEQVAATLRHGWFYRGQPYPSWKGRPRGEPCDHLSPHAFVLCIENHDQVGNRGRGERLEHLIAPAAFRAASGLLCLAPYPLLIFMGQEWAASAPFLFFTDHAGELGTKVSEGRRKEFSEFARDHASGLGTVPDPQALETFTRSKLSWDELRLSPYATVLHLYRACLRERGAWLEEVAADRARWSVEALERAVAIRYRPAAGPERLVLTSLEGGARLSLQADSRLRPPAGHSWQLALDSNASWIETAAGAPPERVVTCATSALPGVDTLVFTAPATLLLVARPTEERVRS</sequence>
<feature type="binding site" evidence="16">
    <location>
        <begin position="267"/>
        <end position="272"/>
    </location>
    <ligand>
        <name>substrate</name>
    </ligand>
</feature>
<evidence type="ECO:0000256" key="12">
    <source>
        <dbReference type="ARBA" id="ARBA00034013"/>
    </source>
</evidence>